<dbReference type="AlphaFoldDB" id="A0A679J455"/>
<dbReference type="Pfam" id="PF06305">
    <property type="entry name" value="LapA_dom"/>
    <property type="match status" value="1"/>
</dbReference>
<organism evidence="8">
    <name type="scientific">Methylobacterium bullatum</name>
    <dbReference type="NCBI Taxonomy" id="570505"/>
    <lineage>
        <taxon>Bacteria</taxon>
        <taxon>Pseudomonadati</taxon>
        <taxon>Pseudomonadota</taxon>
        <taxon>Alphaproteobacteria</taxon>
        <taxon>Hyphomicrobiales</taxon>
        <taxon>Methylobacteriaceae</taxon>
        <taxon>Methylobacterium</taxon>
    </lineage>
</organism>
<keyword evidence="1" id="KW-1003">Cell membrane</keyword>
<reference evidence="8" key="1">
    <citation type="submission" date="2019-12" db="EMBL/GenBank/DDBJ databases">
        <authorList>
            <person name="Cremers G."/>
        </authorList>
    </citation>
    <scope>NUCLEOTIDE SEQUENCE</scope>
    <source>
        <strain evidence="8">Mbul1</strain>
    </source>
</reference>
<protein>
    <recommendedName>
        <fullName evidence="7">Lipopolysaccharide assembly protein A domain-containing protein</fullName>
    </recommendedName>
</protein>
<evidence type="ECO:0000259" key="7">
    <source>
        <dbReference type="Pfam" id="PF06305"/>
    </source>
</evidence>
<evidence type="ECO:0000256" key="6">
    <source>
        <dbReference type="SAM" id="Phobius"/>
    </source>
</evidence>
<dbReference type="GO" id="GO:0005886">
    <property type="term" value="C:plasma membrane"/>
    <property type="evidence" value="ECO:0007669"/>
    <property type="project" value="InterPro"/>
</dbReference>
<keyword evidence="4 6" id="KW-0472">Membrane</keyword>
<evidence type="ECO:0000256" key="2">
    <source>
        <dbReference type="ARBA" id="ARBA00022692"/>
    </source>
</evidence>
<feature type="domain" description="Lipopolysaccharide assembly protein A" evidence="7">
    <location>
        <begin position="44"/>
        <end position="92"/>
    </location>
</feature>
<dbReference type="EMBL" id="LR743504">
    <property type="protein sequence ID" value="CAA2107159.1"/>
    <property type="molecule type" value="Genomic_DNA"/>
</dbReference>
<sequence length="123" mass="13364">MIRFFKGLILLPVAIVVVALAVANREVVRLSFDPFTTDTPAFSLPLPLYVLIFASVAIGILCGGIGTWLGQSSTRRTSAARRREICRLEGETERLKSRVAASEPAPAERYPGLDSRVALPAPR</sequence>
<dbReference type="InterPro" id="IPR010445">
    <property type="entry name" value="LapA_dom"/>
</dbReference>
<accession>A0A679J455</accession>
<evidence type="ECO:0000256" key="5">
    <source>
        <dbReference type="SAM" id="MobiDB-lite"/>
    </source>
</evidence>
<evidence type="ECO:0000256" key="1">
    <source>
        <dbReference type="ARBA" id="ARBA00022475"/>
    </source>
</evidence>
<keyword evidence="3 6" id="KW-1133">Transmembrane helix</keyword>
<proteinExistence type="predicted"/>
<evidence type="ECO:0000313" key="8">
    <source>
        <dbReference type="EMBL" id="CAA2107159.1"/>
    </source>
</evidence>
<feature type="region of interest" description="Disordered" evidence="5">
    <location>
        <begin position="96"/>
        <end position="123"/>
    </location>
</feature>
<name>A0A679J455_9HYPH</name>
<feature type="transmembrane region" description="Helical" evidence="6">
    <location>
        <begin position="49"/>
        <end position="69"/>
    </location>
</feature>
<evidence type="ECO:0000256" key="3">
    <source>
        <dbReference type="ARBA" id="ARBA00022989"/>
    </source>
</evidence>
<evidence type="ECO:0000256" key="4">
    <source>
        <dbReference type="ARBA" id="ARBA00023136"/>
    </source>
</evidence>
<keyword evidence="2 6" id="KW-0812">Transmembrane</keyword>
<gene>
    <name evidence="8" type="ORF">MBUL_04023</name>
</gene>